<dbReference type="Pfam" id="PF01565">
    <property type="entry name" value="FAD_binding_4"/>
    <property type="match status" value="1"/>
</dbReference>
<dbReference type="SUPFAM" id="SSF56176">
    <property type="entry name" value="FAD-binding/transporter-associated domain-like"/>
    <property type="match status" value="1"/>
</dbReference>
<sequence>MTDYGHDLTFGSFLTPDNRDPHAVVERALHSERVGLDLVTFQDHPYQPAHLDAWTLMSWVAARTERVHLSANVTNLPLRNPAVLARSVAGLDLLSGGRIDLGLGAGAFWQAIGAMGGRVLTPGESVTALGEAIDIIRGIWAADDRTPLRIRGDFHTADGAKRGPAPAHDVPIWLGAYKPRMLRLVAAKGDGWLPSWSMLKSPSLAEGNAIIDEEAAAHGRDPREITRLLNINGAFGTSAEPFQGPPAQWIDLLLRLVLEDGVSTFVLGSDDPNTLAVFGEEVAPALREAAAAERTAAGTPGGRVRPAAALARRHGGIDYDGVPPALAGRAVEPGDHSYEGLRSSYVWPGSPGLVLRPQGTPQVAEALGWARAQDVPLTVRSGGHGISGRSTNDGGIVIDLGALDGVEVVDRARRLVRVGAGARWGDVAAALAPHSLAISSGDSGDVGVGGLATTAGIGLLARSFGLTVDRVRGAEVVLADGTTVHADADHHPDLFWALRGAGGNMGVVTSLDIEATELADVVFALFAHEVTDLAEFLSAWGSTTEDAPRELTPFLTLVRRQGGFVAQTYAVWAGDDTEAAAEALQPYLELAPVLQQRAHLLPYAAVVTPARPSHQGQARQRSRSALVDHIDPHTARALAGMFEDGLTSYAQIRAVGGAVNDTPADATAYAHRTQNFALSAVLRESRAAEGNAAWDRLGADALYLSFETHDHGTALTRAFPPATLERLRGIKAHYDPDHVFRTNFPIEPVSS</sequence>
<keyword evidence="4" id="KW-0274">FAD</keyword>
<dbReference type="InterPro" id="IPR016167">
    <property type="entry name" value="FAD-bd_PCMH_sub1"/>
</dbReference>
<dbReference type="GO" id="GO:0016705">
    <property type="term" value="F:oxidoreductase activity, acting on paired donors, with incorporation or reduction of molecular oxygen"/>
    <property type="evidence" value="ECO:0007669"/>
    <property type="project" value="InterPro"/>
</dbReference>
<evidence type="ECO:0000256" key="3">
    <source>
        <dbReference type="ARBA" id="ARBA00022630"/>
    </source>
</evidence>
<dbReference type="Gene3D" id="3.30.465.10">
    <property type="match status" value="1"/>
</dbReference>
<keyword evidence="3" id="KW-0285">Flavoprotein</keyword>
<dbReference type="STRING" id="1048205.AB852_12525"/>
<dbReference type="InterPro" id="IPR036318">
    <property type="entry name" value="FAD-bd_PCMH-like_sf"/>
</dbReference>
<dbReference type="Gene3D" id="3.40.462.20">
    <property type="match status" value="1"/>
</dbReference>
<keyword evidence="5" id="KW-0560">Oxidoreductase</keyword>
<evidence type="ECO:0000256" key="1">
    <source>
        <dbReference type="ARBA" id="ARBA00001974"/>
    </source>
</evidence>
<dbReference type="EMBL" id="LFBV01000002">
    <property type="protein sequence ID" value="OKH94954.1"/>
    <property type="molecule type" value="Genomic_DNA"/>
</dbReference>
<dbReference type="Gene3D" id="3.20.20.30">
    <property type="entry name" value="Luciferase-like domain"/>
    <property type="match status" value="1"/>
</dbReference>
<dbReference type="RefSeq" id="WP_073787133.1">
    <property type="nucleotide sequence ID" value="NZ_LFBV01000002.1"/>
</dbReference>
<dbReference type="Gene3D" id="3.30.43.10">
    <property type="entry name" value="Uridine Diphospho-n-acetylenolpyruvylglucosamine Reductase, domain 2"/>
    <property type="match status" value="1"/>
</dbReference>
<comment type="cofactor">
    <cofactor evidence="1">
        <name>FAD</name>
        <dbReference type="ChEBI" id="CHEBI:57692"/>
    </cofactor>
</comment>
<dbReference type="PANTHER" id="PTHR42973">
    <property type="entry name" value="BINDING OXIDOREDUCTASE, PUTATIVE (AFU_ORTHOLOGUE AFUA_1G17690)-RELATED"/>
    <property type="match status" value="1"/>
</dbReference>
<dbReference type="PROSITE" id="PS51387">
    <property type="entry name" value="FAD_PCMH"/>
    <property type="match status" value="1"/>
</dbReference>
<feature type="domain" description="FAD-binding PCMH-type" evidence="6">
    <location>
        <begin position="347"/>
        <end position="518"/>
    </location>
</feature>
<dbReference type="Pfam" id="PF00296">
    <property type="entry name" value="Bac_luciferase"/>
    <property type="match status" value="1"/>
</dbReference>
<keyword evidence="8" id="KW-1185">Reference proteome</keyword>
<proteinExistence type="inferred from homology"/>
<evidence type="ECO:0000313" key="7">
    <source>
        <dbReference type="EMBL" id="OKH94954.1"/>
    </source>
</evidence>
<dbReference type="CDD" id="cd01097">
    <property type="entry name" value="Tetrahydromethanopterin_reductase"/>
    <property type="match status" value="1"/>
</dbReference>
<reference evidence="7 8" key="1">
    <citation type="submission" date="2015-06" db="EMBL/GenBank/DDBJ databases">
        <title>Cloning and characterization of the uncialamcin biosynthetic gene cluster.</title>
        <authorList>
            <person name="Yan X."/>
            <person name="Huang T."/>
            <person name="Ge H."/>
            <person name="Shen B."/>
        </authorList>
    </citation>
    <scope>NUCLEOTIDE SEQUENCE [LARGE SCALE GENOMIC DNA]</scope>
    <source>
        <strain evidence="7 8">DCA2648</strain>
    </source>
</reference>
<evidence type="ECO:0000256" key="2">
    <source>
        <dbReference type="ARBA" id="ARBA00005466"/>
    </source>
</evidence>
<accession>A0A1Q4VAT7</accession>
<dbReference type="SUPFAM" id="SSF51679">
    <property type="entry name" value="Bacterial luciferase-like"/>
    <property type="match status" value="1"/>
</dbReference>
<evidence type="ECO:0000259" key="6">
    <source>
        <dbReference type="PROSITE" id="PS51387"/>
    </source>
</evidence>
<dbReference type="InterPro" id="IPR011251">
    <property type="entry name" value="Luciferase-like_dom"/>
</dbReference>
<evidence type="ECO:0000256" key="5">
    <source>
        <dbReference type="ARBA" id="ARBA00023002"/>
    </source>
</evidence>
<organism evidence="7 8">
    <name type="scientific">Streptomyces uncialis</name>
    <dbReference type="NCBI Taxonomy" id="1048205"/>
    <lineage>
        <taxon>Bacteria</taxon>
        <taxon>Bacillati</taxon>
        <taxon>Actinomycetota</taxon>
        <taxon>Actinomycetes</taxon>
        <taxon>Kitasatosporales</taxon>
        <taxon>Streptomycetaceae</taxon>
        <taxon>Streptomyces</taxon>
    </lineage>
</organism>
<evidence type="ECO:0000313" key="8">
    <source>
        <dbReference type="Proteomes" id="UP000186455"/>
    </source>
</evidence>
<evidence type="ECO:0000256" key="4">
    <source>
        <dbReference type="ARBA" id="ARBA00022827"/>
    </source>
</evidence>
<dbReference type="InterPro" id="IPR016166">
    <property type="entry name" value="FAD-bd_PCMH"/>
</dbReference>
<dbReference type="InterPro" id="IPR006094">
    <property type="entry name" value="Oxid_FAD_bind_N"/>
</dbReference>
<dbReference type="InterPro" id="IPR012951">
    <property type="entry name" value="BBE"/>
</dbReference>
<dbReference type="Pfam" id="PF08031">
    <property type="entry name" value="BBE"/>
    <property type="match status" value="1"/>
</dbReference>
<dbReference type="AlphaFoldDB" id="A0A1Q4VAT7"/>
<dbReference type="PANTHER" id="PTHR42973:SF39">
    <property type="entry name" value="FAD-BINDING PCMH-TYPE DOMAIN-CONTAINING PROTEIN"/>
    <property type="match status" value="1"/>
</dbReference>
<dbReference type="Proteomes" id="UP000186455">
    <property type="component" value="Unassembled WGS sequence"/>
</dbReference>
<comment type="caution">
    <text evidence="7">The sequence shown here is derived from an EMBL/GenBank/DDBJ whole genome shotgun (WGS) entry which is preliminary data.</text>
</comment>
<dbReference type="InterPro" id="IPR036661">
    <property type="entry name" value="Luciferase-like_sf"/>
</dbReference>
<comment type="similarity">
    <text evidence="2">Belongs to the oxygen-dependent FAD-linked oxidoreductase family.</text>
</comment>
<gene>
    <name evidence="7" type="ORF">AB852_12525</name>
</gene>
<dbReference type="InterPro" id="IPR016169">
    <property type="entry name" value="FAD-bd_PCMH_sub2"/>
</dbReference>
<name>A0A1Q4VAT7_9ACTN</name>
<protein>
    <submittedName>
        <fullName evidence="7">FAD-linked oxidase</fullName>
    </submittedName>
</protein>
<dbReference type="InterPro" id="IPR050416">
    <property type="entry name" value="FAD-linked_Oxidoreductase"/>
</dbReference>
<dbReference type="GO" id="GO:0071949">
    <property type="term" value="F:FAD binding"/>
    <property type="evidence" value="ECO:0007669"/>
    <property type="project" value="InterPro"/>
</dbReference>